<dbReference type="InterPro" id="IPR022643">
    <property type="entry name" value="De-COase2_C"/>
</dbReference>
<dbReference type="InterPro" id="IPR009006">
    <property type="entry name" value="Ala_racemase/Decarboxylase_C"/>
</dbReference>
<feature type="domain" description="Orn/DAP/Arg decarboxylase 2 N-terminal" evidence="6">
    <location>
        <begin position="2"/>
        <end position="192"/>
    </location>
</feature>
<evidence type="ECO:0000259" key="6">
    <source>
        <dbReference type="Pfam" id="PF02784"/>
    </source>
</evidence>
<dbReference type="Pfam" id="PF02784">
    <property type="entry name" value="Orn_Arg_deC_N"/>
    <property type="match status" value="1"/>
</dbReference>
<dbReference type="AlphaFoldDB" id="A0A6C0K4D0"/>
<comment type="cofactor">
    <cofactor evidence="1">
        <name>pyridoxal 5'-phosphate</name>
        <dbReference type="ChEBI" id="CHEBI:597326"/>
    </cofactor>
</comment>
<name>A0A6C0K4D0_9ZZZZ</name>
<evidence type="ECO:0000256" key="3">
    <source>
        <dbReference type="ARBA" id="ARBA00022898"/>
    </source>
</evidence>
<evidence type="ECO:0000259" key="5">
    <source>
        <dbReference type="Pfam" id="PF00278"/>
    </source>
</evidence>
<organism evidence="7">
    <name type="scientific">viral metagenome</name>
    <dbReference type="NCBI Taxonomy" id="1070528"/>
    <lineage>
        <taxon>unclassified sequences</taxon>
        <taxon>metagenomes</taxon>
        <taxon>organismal metagenomes</taxon>
    </lineage>
</organism>
<dbReference type="GO" id="GO:0033387">
    <property type="term" value="P:putrescine biosynthetic process from arginine, via ornithine"/>
    <property type="evidence" value="ECO:0007669"/>
    <property type="project" value="TreeGrafter"/>
</dbReference>
<evidence type="ECO:0008006" key="8">
    <source>
        <dbReference type="Google" id="ProtNLM"/>
    </source>
</evidence>
<dbReference type="Gene3D" id="3.20.20.10">
    <property type="entry name" value="Alanine racemase"/>
    <property type="match status" value="1"/>
</dbReference>
<proteinExistence type="inferred from homology"/>
<dbReference type="InterPro" id="IPR002433">
    <property type="entry name" value="Orn_de-COase"/>
</dbReference>
<evidence type="ECO:0000313" key="7">
    <source>
        <dbReference type="EMBL" id="QHU11088.1"/>
    </source>
</evidence>
<dbReference type="PRINTS" id="PR01179">
    <property type="entry name" value="ODADCRBXLASE"/>
</dbReference>
<sequence>MRPLGLKVDCASPGEMRGVLDAGFKPSDILYANTMKAPTDLRDAFALGVRQTTTDSVEGVEQLANEKTDCSVLVRLAVDDRGARSPFSIKFGATQEEWKGIMEAIRSTGLTFGGLSFHVGSNSTDPMAFPNAIRLCRLFQERIGCDVPLVDIGGGFLPSESTFQRTAAAIRQEMEDWPGTQWIAEPGRFFSAPVQMMLCPIVFKKVSKDRIRYLLDDSVYGQFSSIVFDHAKPAWRVLGSNGACTGKQALFFGKTCDSLDLIASEENAAEYQVGDVFVIPNMGAYTSASATTFNGFPVPPTYSLEDERFCTTKNALEVLFEEVPVTTRVSFPIETKSNISLSL</sequence>
<dbReference type="GO" id="GO:0005737">
    <property type="term" value="C:cytoplasm"/>
    <property type="evidence" value="ECO:0007669"/>
    <property type="project" value="TreeGrafter"/>
</dbReference>
<dbReference type="PANTHER" id="PTHR11482:SF6">
    <property type="entry name" value="ORNITHINE DECARBOXYLASE 1-RELATED"/>
    <property type="match status" value="1"/>
</dbReference>
<dbReference type="SUPFAM" id="SSF50621">
    <property type="entry name" value="Alanine racemase C-terminal domain-like"/>
    <property type="match status" value="1"/>
</dbReference>
<keyword evidence="4" id="KW-0456">Lyase</keyword>
<protein>
    <recommendedName>
        <fullName evidence="8">Ornithine decarboxylase</fullName>
    </recommendedName>
</protein>
<dbReference type="Gene3D" id="2.40.37.10">
    <property type="entry name" value="Lyase, Ornithine Decarboxylase, Chain A, domain 1"/>
    <property type="match status" value="1"/>
</dbReference>
<dbReference type="GO" id="GO:0004586">
    <property type="term" value="F:ornithine decarboxylase activity"/>
    <property type="evidence" value="ECO:0007669"/>
    <property type="project" value="TreeGrafter"/>
</dbReference>
<evidence type="ECO:0000256" key="1">
    <source>
        <dbReference type="ARBA" id="ARBA00001933"/>
    </source>
</evidence>
<dbReference type="EMBL" id="MN740778">
    <property type="protein sequence ID" value="QHU11088.1"/>
    <property type="molecule type" value="Genomic_DNA"/>
</dbReference>
<dbReference type="Pfam" id="PF00278">
    <property type="entry name" value="Orn_DAP_Arg_deC"/>
    <property type="match status" value="1"/>
</dbReference>
<reference evidence="7" key="1">
    <citation type="journal article" date="2020" name="Nature">
        <title>Giant virus diversity and host interactions through global metagenomics.</title>
        <authorList>
            <person name="Schulz F."/>
            <person name="Roux S."/>
            <person name="Paez-Espino D."/>
            <person name="Jungbluth S."/>
            <person name="Walsh D.A."/>
            <person name="Denef V.J."/>
            <person name="McMahon K.D."/>
            <person name="Konstantinidis K.T."/>
            <person name="Eloe-Fadrosh E.A."/>
            <person name="Kyrpides N.C."/>
            <person name="Woyke T."/>
        </authorList>
    </citation>
    <scope>NUCLEOTIDE SEQUENCE</scope>
    <source>
        <strain evidence="7">GVMAG-S-1101165-84</strain>
    </source>
</reference>
<feature type="domain" description="Orn/DAP/Arg decarboxylase 2 C-terminal" evidence="5">
    <location>
        <begin position="196"/>
        <end position="283"/>
    </location>
</feature>
<evidence type="ECO:0000256" key="2">
    <source>
        <dbReference type="ARBA" id="ARBA00008872"/>
    </source>
</evidence>
<accession>A0A6C0K4D0</accession>
<keyword evidence="3" id="KW-0663">Pyridoxal phosphate</keyword>
<dbReference type="PRINTS" id="PR01182">
    <property type="entry name" value="ORNDCRBXLASE"/>
</dbReference>
<comment type="similarity">
    <text evidence="2">Belongs to the Orn/Lys/Arg decarboxylase class-II family.</text>
</comment>
<dbReference type="InterPro" id="IPR000183">
    <property type="entry name" value="Orn/DAP/Arg_de-COase"/>
</dbReference>
<dbReference type="InterPro" id="IPR029066">
    <property type="entry name" value="PLP-binding_barrel"/>
</dbReference>
<dbReference type="InterPro" id="IPR022644">
    <property type="entry name" value="De-COase2_N"/>
</dbReference>
<evidence type="ECO:0000256" key="4">
    <source>
        <dbReference type="ARBA" id="ARBA00023239"/>
    </source>
</evidence>
<dbReference type="PANTHER" id="PTHR11482">
    <property type="entry name" value="ARGININE/DIAMINOPIMELATE/ORNITHINE DECARBOXYLASE"/>
    <property type="match status" value="1"/>
</dbReference>
<dbReference type="SUPFAM" id="SSF51419">
    <property type="entry name" value="PLP-binding barrel"/>
    <property type="match status" value="1"/>
</dbReference>